<protein>
    <recommendedName>
        <fullName evidence="4">DUF2282 domain-containing protein</fullName>
    </recommendedName>
</protein>
<evidence type="ECO:0008006" key="4">
    <source>
        <dbReference type="Google" id="ProtNLM"/>
    </source>
</evidence>
<organism evidence="2 3">
    <name type="scientific">Chromobacterium phragmitis</name>
    <dbReference type="NCBI Taxonomy" id="2202141"/>
    <lineage>
        <taxon>Bacteria</taxon>
        <taxon>Pseudomonadati</taxon>
        <taxon>Pseudomonadota</taxon>
        <taxon>Betaproteobacteria</taxon>
        <taxon>Neisseriales</taxon>
        <taxon>Chromobacteriaceae</taxon>
        <taxon>Chromobacterium</taxon>
    </lineage>
</organism>
<dbReference type="Proteomes" id="UP001462502">
    <property type="component" value="Unassembled WGS sequence"/>
</dbReference>
<sequence>MKKAIILSLLAISGSCFAQGGGGGGGYGGIPSLTAPFMHVDECLDKNARIIWGTAEKKKAGKCEVVGVDVIDAKNAELVQDQAQKK</sequence>
<dbReference type="PROSITE" id="PS51257">
    <property type="entry name" value="PROKAR_LIPOPROTEIN"/>
    <property type="match status" value="1"/>
</dbReference>
<evidence type="ECO:0000313" key="2">
    <source>
        <dbReference type="EMBL" id="MEO9387068.1"/>
    </source>
</evidence>
<keyword evidence="3" id="KW-1185">Reference proteome</keyword>
<gene>
    <name evidence="2" type="ORF">ABI908_23525</name>
</gene>
<dbReference type="EMBL" id="JBDXMI010000006">
    <property type="protein sequence ID" value="MEO9387068.1"/>
    <property type="molecule type" value="Genomic_DNA"/>
</dbReference>
<accession>A0ABV0J107</accession>
<name>A0ABV0J107_9NEIS</name>
<evidence type="ECO:0000313" key="3">
    <source>
        <dbReference type="Proteomes" id="UP001462502"/>
    </source>
</evidence>
<comment type="caution">
    <text evidence="2">The sequence shown here is derived from an EMBL/GenBank/DDBJ whole genome shotgun (WGS) entry which is preliminary data.</text>
</comment>
<dbReference type="RefSeq" id="WP_199153530.1">
    <property type="nucleotide sequence ID" value="NZ_JBDXMI010000006.1"/>
</dbReference>
<feature type="signal peptide" evidence="1">
    <location>
        <begin position="1"/>
        <end position="18"/>
    </location>
</feature>
<reference evidence="2 3" key="1">
    <citation type="submission" date="2024-05" db="EMBL/GenBank/DDBJ databases">
        <authorList>
            <person name="De Oliveira J.P."/>
            <person name="Noriler S.A."/>
            <person name="De Oliveira A.G."/>
            <person name="Sipoli D.S."/>
        </authorList>
    </citation>
    <scope>NUCLEOTIDE SEQUENCE [LARGE SCALE GENOMIC DNA]</scope>
    <source>
        <strain evidence="2 3">LABIM192</strain>
    </source>
</reference>
<keyword evidence="1" id="KW-0732">Signal</keyword>
<evidence type="ECO:0000256" key="1">
    <source>
        <dbReference type="SAM" id="SignalP"/>
    </source>
</evidence>
<feature type="chain" id="PRO_5045688643" description="DUF2282 domain-containing protein" evidence="1">
    <location>
        <begin position="19"/>
        <end position="86"/>
    </location>
</feature>
<proteinExistence type="predicted"/>